<dbReference type="GO" id="GO:0016614">
    <property type="term" value="F:oxidoreductase activity, acting on CH-OH group of donors"/>
    <property type="evidence" value="ECO:0007669"/>
    <property type="project" value="InterPro"/>
</dbReference>
<sequence>MSTRSVNIVVPEMAENSKVSVPVNEADRGDPEEIDEVLIPARAFECRNCPNDLKYKSTFIDRPDYTRVEKPNTQRKVLCGSSDLGYFIWVRSSKGTFYDWETFGGAGWNWDGTMENLGTGGHLQITHAELVPELVAFPRIADRLNDIKEYVQTKKDNGGKDPFGPAGKPYFEVDFVPLFPDAFQWHFPVPNEGNWLTVIADLMRPVSKPGFVTLQSADPLVDPYINITFLENNLDEVALREGIRFIDDMLMTGDGFKDSISEDDPWPIPRNLNEEMGKLILEWSQTGFNPCGMYRPSRNIKEDVVDEQSKVHGFKNLRDIDASVFPDIPDCKNPECCLHGW</sequence>
<name>A0A2J6S4Q6_HYAVF</name>
<dbReference type="EMBL" id="KZ613940">
    <property type="protein sequence ID" value="PMD45752.1"/>
    <property type="molecule type" value="Genomic_DNA"/>
</dbReference>
<evidence type="ECO:0000313" key="4">
    <source>
        <dbReference type="Proteomes" id="UP000235786"/>
    </source>
</evidence>
<dbReference type="OrthoDB" id="269227at2759"/>
<accession>A0A2J6S4Q6</accession>
<dbReference type="InterPro" id="IPR036188">
    <property type="entry name" value="FAD/NAD-bd_sf"/>
</dbReference>
<dbReference type="Pfam" id="PF05199">
    <property type="entry name" value="GMC_oxred_C"/>
    <property type="match status" value="1"/>
</dbReference>
<protein>
    <submittedName>
        <fullName evidence="3">GMC oxidoreductase</fullName>
    </submittedName>
</protein>
<evidence type="ECO:0000256" key="1">
    <source>
        <dbReference type="ARBA" id="ARBA00010790"/>
    </source>
</evidence>
<reference evidence="3 4" key="1">
    <citation type="submission" date="2016-04" db="EMBL/GenBank/DDBJ databases">
        <title>A degradative enzymes factory behind the ericoid mycorrhizal symbiosis.</title>
        <authorList>
            <consortium name="DOE Joint Genome Institute"/>
            <person name="Martino E."/>
            <person name="Morin E."/>
            <person name="Grelet G."/>
            <person name="Kuo A."/>
            <person name="Kohler A."/>
            <person name="Daghino S."/>
            <person name="Barry K."/>
            <person name="Choi C."/>
            <person name="Cichocki N."/>
            <person name="Clum A."/>
            <person name="Copeland A."/>
            <person name="Hainaut M."/>
            <person name="Haridas S."/>
            <person name="Labutti K."/>
            <person name="Lindquist E."/>
            <person name="Lipzen A."/>
            <person name="Khouja H.-R."/>
            <person name="Murat C."/>
            <person name="Ohm R."/>
            <person name="Olson A."/>
            <person name="Spatafora J."/>
            <person name="Veneault-Fourrey C."/>
            <person name="Henrissat B."/>
            <person name="Grigoriev I."/>
            <person name="Martin F."/>
            <person name="Perotto S."/>
        </authorList>
    </citation>
    <scope>NUCLEOTIDE SEQUENCE [LARGE SCALE GENOMIC DNA]</scope>
    <source>
        <strain evidence="3 4">F</strain>
    </source>
</reference>
<keyword evidence="4" id="KW-1185">Reference proteome</keyword>
<dbReference type="Proteomes" id="UP000235786">
    <property type="component" value="Unassembled WGS sequence"/>
</dbReference>
<dbReference type="Gene3D" id="3.50.50.60">
    <property type="entry name" value="FAD/NAD(P)-binding domain"/>
    <property type="match status" value="1"/>
</dbReference>
<dbReference type="InterPro" id="IPR007867">
    <property type="entry name" value="GMC_OxRtase_C"/>
</dbReference>
<organism evidence="3 4">
    <name type="scientific">Hyaloscypha variabilis (strain UAMH 11265 / GT02V1 / F)</name>
    <name type="common">Meliniomyces variabilis</name>
    <dbReference type="NCBI Taxonomy" id="1149755"/>
    <lineage>
        <taxon>Eukaryota</taxon>
        <taxon>Fungi</taxon>
        <taxon>Dikarya</taxon>
        <taxon>Ascomycota</taxon>
        <taxon>Pezizomycotina</taxon>
        <taxon>Leotiomycetes</taxon>
        <taxon>Helotiales</taxon>
        <taxon>Hyaloscyphaceae</taxon>
        <taxon>Hyaloscypha</taxon>
        <taxon>Hyaloscypha variabilis</taxon>
    </lineage>
</organism>
<evidence type="ECO:0000259" key="2">
    <source>
        <dbReference type="Pfam" id="PF05199"/>
    </source>
</evidence>
<dbReference type="STRING" id="1149755.A0A2J6S4Q6"/>
<dbReference type="PANTHER" id="PTHR11552:SF147">
    <property type="entry name" value="CHOLINE DEHYDROGENASE, MITOCHONDRIAL"/>
    <property type="match status" value="1"/>
</dbReference>
<dbReference type="SUPFAM" id="SSF54373">
    <property type="entry name" value="FAD-linked reductases, C-terminal domain"/>
    <property type="match status" value="1"/>
</dbReference>
<dbReference type="Gene3D" id="3.30.560.10">
    <property type="entry name" value="Glucose Oxidase, domain 3"/>
    <property type="match status" value="2"/>
</dbReference>
<comment type="similarity">
    <text evidence="1">Belongs to the GMC oxidoreductase family.</text>
</comment>
<feature type="domain" description="Glucose-methanol-choline oxidoreductase C-terminal" evidence="2">
    <location>
        <begin position="205"/>
        <end position="331"/>
    </location>
</feature>
<evidence type="ECO:0000313" key="3">
    <source>
        <dbReference type="EMBL" id="PMD45752.1"/>
    </source>
</evidence>
<gene>
    <name evidence="3" type="ORF">L207DRAFT_617558</name>
</gene>
<dbReference type="InterPro" id="IPR012132">
    <property type="entry name" value="GMC_OxRdtase"/>
</dbReference>
<dbReference type="PANTHER" id="PTHR11552">
    <property type="entry name" value="GLUCOSE-METHANOL-CHOLINE GMC OXIDOREDUCTASE"/>
    <property type="match status" value="1"/>
</dbReference>
<proteinExistence type="inferred from homology"/>
<dbReference type="AlphaFoldDB" id="A0A2J6S4Q6"/>
<dbReference type="GO" id="GO:0050660">
    <property type="term" value="F:flavin adenine dinucleotide binding"/>
    <property type="evidence" value="ECO:0007669"/>
    <property type="project" value="InterPro"/>
</dbReference>